<feature type="compositionally biased region" description="Low complexity" evidence="1">
    <location>
        <begin position="112"/>
        <end position="123"/>
    </location>
</feature>
<dbReference type="AlphaFoldDB" id="A0A9D3VR53"/>
<keyword evidence="3" id="KW-1185">Reference proteome</keyword>
<protein>
    <submittedName>
        <fullName evidence="2">Uncharacterized protein</fullName>
    </submittedName>
</protein>
<gene>
    <name evidence="2" type="ORF">J1N35_018772</name>
</gene>
<evidence type="ECO:0000256" key="1">
    <source>
        <dbReference type="SAM" id="MobiDB-lite"/>
    </source>
</evidence>
<name>A0A9D3VR53_9ROSI</name>
<sequence>MEKERKFRGRNLGNLSDHGNNCRDDLVQFYPILNFIPLGSGQSAHNKGLTKSTNMANQVLNEVVDGHGHMELQVVDENKSLHALEGKKRQCMVNDLIHHSGQLSNGEINGLSASSARQSSQVQ</sequence>
<feature type="region of interest" description="Disordered" evidence="1">
    <location>
        <begin position="102"/>
        <end position="123"/>
    </location>
</feature>
<evidence type="ECO:0000313" key="2">
    <source>
        <dbReference type="EMBL" id="KAH1091515.1"/>
    </source>
</evidence>
<comment type="caution">
    <text evidence="2">The sequence shown here is derived from an EMBL/GenBank/DDBJ whole genome shotgun (WGS) entry which is preliminary data.</text>
</comment>
<evidence type="ECO:0000313" key="3">
    <source>
        <dbReference type="Proteomes" id="UP000828251"/>
    </source>
</evidence>
<dbReference type="EMBL" id="JAIQCV010000006">
    <property type="protein sequence ID" value="KAH1091515.1"/>
    <property type="molecule type" value="Genomic_DNA"/>
</dbReference>
<proteinExistence type="predicted"/>
<accession>A0A9D3VR53</accession>
<reference evidence="2 3" key="1">
    <citation type="journal article" date="2021" name="Plant Biotechnol. J.">
        <title>Multi-omics assisted identification of the key and species-specific regulatory components of drought-tolerant mechanisms in Gossypium stocksii.</title>
        <authorList>
            <person name="Yu D."/>
            <person name="Ke L."/>
            <person name="Zhang D."/>
            <person name="Wu Y."/>
            <person name="Sun Y."/>
            <person name="Mei J."/>
            <person name="Sun J."/>
            <person name="Sun Y."/>
        </authorList>
    </citation>
    <scope>NUCLEOTIDE SEQUENCE [LARGE SCALE GENOMIC DNA]</scope>
    <source>
        <strain evidence="3">cv. E1</strain>
        <tissue evidence="2">Leaf</tissue>
    </source>
</reference>
<dbReference type="Proteomes" id="UP000828251">
    <property type="component" value="Unassembled WGS sequence"/>
</dbReference>
<organism evidence="2 3">
    <name type="scientific">Gossypium stocksii</name>
    <dbReference type="NCBI Taxonomy" id="47602"/>
    <lineage>
        <taxon>Eukaryota</taxon>
        <taxon>Viridiplantae</taxon>
        <taxon>Streptophyta</taxon>
        <taxon>Embryophyta</taxon>
        <taxon>Tracheophyta</taxon>
        <taxon>Spermatophyta</taxon>
        <taxon>Magnoliopsida</taxon>
        <taxon>eudicotyledons</taxon>
        <taxon>Gunneridae</taxon>
        <taxon>Pentapetalae</taxon>
        <taxon>rosids</taxon>
        <taxon>malvids</taxon>
        <taxon>Malvales</taxon>
        <taxon>Malvaceae</taxon>
        <taxon>Malvoideae</taxon>
        <taxon>Gossypium</taxon>
    </lineage>
</organism>